<feature type="signal peptide" evidence="1">
    <location>
        <begin position="1"/>
        <end position="31"/>
    </location>
</feature>
<protein>
    <recommendedName>
        <fullName evidence="4">Transmembrane protein</fullName>
    </recommendedName>
</protein>
<sequence>MAIKSLSSSKMIFIFVFVIVLSHRMHPQSEAAPLSSRDVYQKPGYPPCLCCQTNAPPPPHCYCACFVIHSGNKSP</sequence>
<proteinExistence type="predicted"/>
<evidence type="ECO:0000256" key="1">
    <source>
        <dbReference type="SAM" id="SignalP"/>
    </source>
</evidence>
<evidence type="ECO:0000313" key="3">
    <source>
        <dbReference type="Proteomes" id="UP000245207"/>
    </source>
</evidence>
<feature type="chain" id="PRO_5015483352" description="Transmembrane protein" evidence="1">
    <location>
        <begin position="32"/>
        <end position="75"/>
    </location>
</feature>
<keyword evidence="3" id="KW-1185">Reference proteome</keyword>
<keyword evidence="1" id="KW-0732">Signal</keyword>
<name>A0A2U1N8V9_ARTAN</name>
<dbReference type="AlphaFoldDB" id="A0A2U1N8V9"/>
<evidence type="ECO:0008006" key="4">
    <source>
        <dbReference type="Google" id="ProtNLM"/>
    </source>
</evidence>
<dbReference type="EMBL" id="PKPP01003340">
    <property type="protein sequence ID" value="PWA69902.1"/>
    <property type="molecule type" value="Genomic_DNA"/>
</dbReference>
<organism evidence="2 3">
    <name type="scientific">Artemisia annua</name>
    <name type="common">Sweet wormwood</name>
    <dbReference type="NCBI Taxonomy" id="35608"/>
    <lineage>
        <taxon>Eukaryota</taxon>
        <taxon>Viridiplantae</taxon>
        <taxon>Streptophyta</taxon>
        <taxon>Embryophyta</taxon>
        <taxon>Tracheophyta</taxon>
        <taxon>Spermatophyta</taxon>
        <taxon>Magnoliopsida</taxon>
        <taxon>eudicotyledons</taxon>
        <taxon>Gunneridae</taxon>
        <taxon>Pentapetalae</taxon>
        <taxon>asterids</taxon>
        <taxon>campanulids</taxon>
        <taxon>Asterales</taxon>
        <taxon>Asteraceae</taxon>
        <taxon>Asteroideae</taxon>
        <taxon>Anthemideae</taxon>
        <taxon>Artemisiinae</taxon>
        <taxon>Artemisia</taxon>
    </lineage>
</organism>
<dbReference type="OrthoDB" id="1701141at2759"/>
<accession>A0A2U1N8V9</accession>
<reference evidence="2 3" key="1">
    <citation type="journal article" date="2018" name="Mol. Plant">
        <title>The genome of Artemisia annua provides insight into the evolution of Asteraceae family and artemisinin biosynthesis.</title>
        <authorList>
            <person name="Shen Q."/>
            <person name="Zhang L."/>
            <person name="Liao Z."/>
            <person name="Wang S."/>
            <person name="Yan T."/>
            <person name="Shi P."/>
            <person name="Liu M."/>
            <person name="Fu X."/>
            <person name="Pan Q."/>
            <person name="Wang Y."/>
            <person name="Lv Z."/>
            <person name="Lu X."/>
            <person name="Zhang F."/>
            <person name="Jiang W."/>
            <person name="Ma Y."/>
            <person name="Chen M."/>
            <person name="Hao X."/>
            <person name="Li L."/>
            <person name="Tang Y."/>
            <person name="Lv G."/>
            <person name="Zhou Y."/>
            <person name="Sun X."/>
            <person name="Brodelius P.E."/>
            <person name="Rose J.K.C."/>
            <person name="Tang K."/>
        </authorList>
    </citation>
    <scope>NUCLEOTIDE SEQUENCE [LARGE SCALE GENOMIC DNA]</scope>
    <source>
        <strain evidence="3">cv. Huhao1</strain>
        <tissue evidence="2">Leaf</tissue>
    </source>
</reference>
<gene>
    <name evidence="2" type="ORF">CTI12_AA293710</name>
</gene>
<comment type="caution">
    <text evidence="2">The sequence shown here is derived from an EMBL/GenBank/DDBJ whole genome shotgun (WGS) entry which is preliminary data.</text>
</comment>
<dbReference type="Proteomes" id="UP000245207">
    <property type="component" value="Unassembled WGS sequence"/>
</dbReference>
<evidence type="ECO:0000313" key="2">
    <source>
        <dbReference type="EMBL" id="PWA69902.1"/>
    </source>
</evidence>